<feature type="transmembrane region" description="Helical" evidence="10">
    <location>
        <begin position="907"/>
        <end position="930"/>
    </location>
</feature>
<proteinExistence type="inferred from homology"/>
<keyword evidence="6 10" id="KW-0630">Potassium</keyword>
<gene>
    <name evidence="12" type="ORF">FFLO_02030</name>
</gene>
<name>A0A8K0JTM0_9TREE</name>
<keyword evidence="9 10" id="KW-0472">Membrane</keyword>
<feature type="transmembrane region" description="Helical" evidence="10">
    <location>
        <begin position="753"/>
        <end position="773"/>
    </location>
</feature>
<keyword evidence="4 10" id="KW-0633">Potassium transport</keyword>
<evidence type="ECO:0000256" key="11">
    <source>
        <dbReference type="SAM" id="MobiDB-lite"/>
    </source>
</evidence>
<comment type="similarity">
    <text evidence="2 10">Belongs to the TrkH potassium transport family.</text>
</comment>
<feature type="transmembrane region" description="Helical" evidence="10">
    <location>
        <begin position="878"/>
        <end position="895"/>
    </location>
</feature>
<dbReference type="Proteomes" id="UP000812966">
    <property type="component" value="Unassembled WGS sequence"/>
</dbReference>
<evidence type="ECO:0000256" key="6">
    <source>
        <dbReference type="ARBA" id="ARBA00022958"/>
    </source>
</evidence>
<evidence type="ECO:0000256" key="3">
    <source>
        <dbReference type="ARBA" id="ARBA00022448"/>
    </source>
</evidence>
<feature type="compositionally biased region" description="Polar residues" evidence="11">
    <location>
        <begin position="1000"/>
        <end position="1024"/>
    </location>
</feature>
<dbReference type="InterPro" id="IPR051143">
    <property type="entry name" value="TrkH_K-transport"/>
</dbReference>
<keyword evidence="3 10" id="KW-0813">Transport</keyword>
<feature type="transmembrane region" description="Helical" evidence="10">
    <location>
        <begin position="68"/>
        <end position="90"/>
    </location>
</feature>
<keyword evidence="5 10" id="KW-0812">Transmembrane</keyword>
<dbReference type="Pfam" id="PF02386">
    <property type="entry name" value="TrkH"/>
    <property type="match status" value="1"/>
</dbReference>
<evidence type="ECO:0000313" key="12">
    <source>
        <dbReference type="EMBL" id="KAG7562556.1"/>
    </source>
</evidence>
<dbReference type="AlphaFoldDB" id="A0A8K0JTM0"/>
<dbReference type="InterPro" id="IPR015958">
    <property type="entry name" value="Trk1_fungi"/>
</dbReference>
<dbReference type="PANTHER" id="PTHR31064:SF30">
    <property type="entry name" value="HIGH-AFFINITY POTASSIUM TRANSPORT PROTEIN-RELATED"/>
    <property type="match status" value="1"/>
</dbReference>
<feature type="region of interest" description="Disordered" evidence="11">
    <location>
        <begin position="187"/>
        <end position="244"/>
    </location>
</feature>
<feature type="compositionally biased region" description="Polar residues" evidence="11">
    <location>
        <begin position="278"/>
        <end position="288"/>
    </location>
</feature>
<comment type="subcellular location">
    <subcellularLocation>
        <location evidence="1">Membrane</location>
        <topology evidence="1">Multi-pass membrane protein</topology>
    </subcellularLocation>
</comment>
<dbReference type="EMBL" id="JABELV010000030">
    <property type="protein sequence ID" value="KAG7562556.1"/>
    <property type="molecule type" value="Genomic_DNA"/>
</dbReference>
<feature type="compositionally biased region" description="Basic and acidic residues" evidence="11">
    <location>
        <begin position="218"/>
        <end position="244"/>
    </location>
</feature>
<feature type="region of interest" description="Disordered" evidence="11">
    <location>
        <begin position="1"/>
        <end position="33"/>
    </location>
</feature>
<evidence type="ECO:0000313" key="13">
    <source>
        <dbReference type="Proteomes" id="UP000812966"/>
    </source>
</evidence>
<feature type="transmembrane region" description="Helical" evidence="10">
    <location>
        <begin position="97"/>
        <end position="117"/>
    </location>
</feature>
<feature type="region of interest" description="Disordered" evidence="11">
    <location>
        <begin position="343"/>
        <end position="444"/>
    </location>
</feature>
<keyword evidence="7 10" id="KW-1133">Transmembrane helix</keyword>
<feature type="region of interest" description="Disordered" evidence="11">
    <location>
        <begin position="982"/>
        <end position="1118"/>
    </location>
</feature>
<comment type="caution">
    <text evidence="12">The sequence shown here is derived from an EMBL/GenBank/DDBJ whole genome shotgun (WGS) entry which is preliminary data.</text>
</comment>
<evidence type="ECO:0000256" key="1">
    <source>
        <dbReference type="ARBA" id="ARBA00004141"/>
    </source>
</evidence>
<dbReference type="PIRSF" id="PIRSF002450">
    <property type="entry name" value="K+_transpter_TRK"/>
    <property type="match status" value="1"/>
</dbReference>
<dbReference type="GO" id="GO:0005886">
    <property type="term" value="C:plasma membrane"/>
    <property type="evidence" value="ECO:0007669"/>
    <property type="project" value="InterPro"/>
</dbReference>
<feature type="compositionally biased region" description="Basic residues" evidence="11">
    <location>
        <begin position="208"/>
        <end position="217"/>
    </location>
</feature>
<dbReference type="GO" id="GO:0140107">
    <property type="term" value="F:high-affinity potassium ion transmembrane transporter activity"/>
    <property type="evidence" value="ECO:0007669"/>
    <property type="project" value="TreeGrafter"/>
</dbReference>
<feature type="transmembrane region" description="Helical" evidence="10">
    <location>
        <begin position="936"/>
        <end position="955"/>
    </location>
</feature>
<dbReference type="GO" id="GO:0030007">
    <property type="term" value="P:intracellular potassium ion homeostasis"/>
    <property type="evidence" value="ECO:0007669"/>
    <property type="project" value="UniProtKB-UniRule"/>
</dbReference>
<evidence type="ECO:0000256" key="8">
    <source>
        <dbReference type="ARBA" id="ARBA00023065"/>
    </source>
</evidence>
<feature type="compositionally biased region" description="Polar residues" evidence="11">
    <location>
        <begin position="1"/>
        <end position="20"/>
    </location>
</feature>
<evidence type="ECO:0000256" key="2">
    <source>
        <dbReference type="ARBA" id="ARBA00009137"/>
    </source>
</evidence>
<dbReference type="NCBIfam" id="TIGR00934">
    <property type="entry name" value="2a38euk"/>
    <property type="match status" value="1"/>
</dbReference>
<dbReference type="InterPro" id="IPR004773">
    <property type="entry name" value="K/Na_transp_Trk1/HKT1"/>
</dbReference>
<feature type="compositionally biased region" description="Polar residues" evidence="11">
    <location>
        <begin position="187"/>
        <end position="204"/>
    </location>
</feature>
<feature type="transmembrane region" description="Helical" evidence="10">
    <location>
        <begin position="129"/>
        <end position="149"/>
    </location>
</feature>
<feature type="compositionally biased region" description="Basic and acidic residues" evidence="11">
    <location>
        <begin position="1062"/>
        <end position="1072"/>
    </location>
</feature>
<evidence type="ECO:0000256" key="10">
    <source>
        <dbReference type="PIRNR" id="PIRNR002450"/>
    </source>
</evidence>
<feature type="compositionally biased region" description="Basic and acidic residues" evidence="11">
    <location>
        <begin position="385"/>
        <end position="408"/>
    </location>
</feature>
<dbReference type="GO" id="GO:1990573">
    <property type="term" value="P:potassium ion import across plasma membrane"/>
    <property type="evidence" value="ECO:0007669"/>
    <property type="project" value="TreeGrafter"/>
</dbReference>
<dbReference type="InterPro" id="IPR003445">
    <property type="entry name" value="Cat_transpt"/>
</dbReference>
<feature type="transmembrane region" description="Helical" evidence="10">
    <location>
        <begin position="616"/>
        <end position="640"/>
    </location>
</feature>
<organism evidence="12 13">
    <name type="scientific">Filobasidium floriforme</name>
    <dbReference type="NCBI Taxonomy" id="5210"/>
    <lineage>
        <taxon>Eukaryota</taxon>
        <taxon>Fungi</taxon>
        <taxon>Dikarya</taxon>
        <taxon>Basidiomycota</taxon>
        <taxon>Agaricomycotina</taxon>
        <taxon>Tremellomycetes</taxon>
        <taxon>Filobasidiales</taxon>
        <taxon>Filobasidiaceae</taxon>
        <taxon>Filobasidium</taxon>
    </lineage>
</organism>
<evidence type="ECO:0000256" key="4">
    <source>
        <dbReference type="ARBA" id="ARBA00022538"/>
    </source>
</evidence>
<feature type="transmembrane region" description="Helical" evidence="10">
    <location>
        <begin position="690"/>
        <end position="710"/>
    </location>
</feature>
<evidence type="ECO:0000256" key="5">
    <source>
        <dbReference type="ARBA" id="ARBA00022692"/>
    </source>
</evidence>
<dbReference type="PANTHER" id="PTHR31064">
    <property type="entry name" value="POTASSIUM TRANSPORT PROTEIN DDB_G0292412-RELATED"/>
    <property type="match status" value="1"/>
</dbReference>
<keyword evidence="8 10" id="KW-0406">Ion transport</keyword>
<reference evidence="12" key="1">
    <citation type="submission" date="2020-04" db="EMBL/GenBank/DDBJ databases">
        <title>Analysis of mating type loci in Filobasidium floriforme.</title>
        <authorList>
            <person name="Nowrousian M."/>
        </authorList>
    </citation>
    <scope>NUCLEOTIDE SEQUENCE</scope>
    <source>
        <strain evidence="12">CBS 6242</strain>
    </source>
</reference>
<sequence>MEAFNNQTSHPAEPATTESGLRSPRWRRSEDQQTLSFSDVDRMNGRDETLKLPWYQRWWKAITGSLNFYRIHLLTFTFLPLISAGIFHACNTQFEHAYIDALFVCVSSMTVTGLSTLNLSTLSGFQQAIVFMNMFIGSPIFVSLIMISVRKYFFQKEFDHIIEARRKAAREAEAGGLRSPLRKLRSMSQNFTGQGRPNIQQTSWIERFKRKTGRDKKKRSDSPMKDGEVAPSEDSSHMETRDTWKKDISQGGIFTANPTYATDKTPNGDIPVEKPATQRPNMERQPTNWGWHWGKQETQHKPRINADMIKRVEGGGLGLINPMGWYQSSSAPGSTAAFGSFAPTPTTGSGPGILDNPLTNAAPADHENDMPPLTESPRSMNARLPDVERTRTRSPEPELPRRESEPPIHVHPQLPPEDKFPRTKTIAFDGIDDPPRTAYASGRDTAGMYTHTPGHGYMPRTGTIRSAGNPGIIGNGAGTGGYGLDRTMTGRRSVAGSRSIPLAPTMNTGYMPRTFTVNQAAKHQNFGGFPTPLALGKALFVKVFPDTGEKLKRNLTMHRTITQAGTMTQTADGVSEVRPVDYISFDAIVGRNSHFHDLTKEEHDELGGVEYRSLRILFWLVLAYYILCPLIGFIIVGPYIRAGWDYTLRSDVQYRYVPPLWFSAFQMWSAFSNTGMSLNDLSMIPYQKAYPMIFVMVFLIFAGNTAFPIFSSCRSWVISKLVPKTSRTYETLKFLLDHPRRCFVYLFPSTQTWFLFLVMVTLTSTDFVSFMVLDIGTPDIEDLPAGIRVVAGIFQSTAVRAAGFGIVPLNSLAPAVKVLYVIMRKSSAYPIAMSIRATNVYEERSLGLWNEEEEGDEPQYQGHQAVAKYLGWHARRQLAFDIWWLAFALWLICIIERGNLNNPDNANWFNIFNVVFEIVSAYGTVGLSLGVGFDNFSLAGSFSVLSKLVIIAVMIRGRHRGLPVAIDRAIMLPKDFTQTENIYEDETDRLERRPTRRGSMASNPATGISMTSNLRRESNLSGEQSAHHRSASGGENVALPEPHSPKVARRTSVRSNGSQPESRPDRSPERARAFSLGRLTFETGGLPRSLSTVQESGLSRAPTRRDTEEMGSTPSPNI</sequence>
<accession>A0A8K0JTM0</accession>
<evidence type="ECO:0000256" key="7">
    <source>
        <dbReference type="ARBA" id="ARBA00022989"/>
    </source>
</evidence>
<evidence type="ECO:0000256" key="9">
    <source>
        <dbReference type="ARBA" id="ARBA00023136"/>
    </source>
</evidence>
<feature type="region of interest" description="Disordered" evidence="11">
    <location>
        <begin position="272"/>
        <end position="293"/>
    </location>
</feature>
<keyword evidence="13" id="KW-1185">Reference proteome</keyword>
<protein>
    <recommendedName>
        <fullName evidence="10">Potassium transport protein</fullName>
    </recommendedName>
</protein>